<name>A0ABW9XDF8_9SPHN</name>
<dbReference type="EMBL" id="JAAAPO010000003">
    <property type="protein sequence ID" value="NBC36584.1"/>
    <property type="molecule type" value="Genomic_DNA"/>
</dbReference>
<keyword evidence="3 5" id="KW-1133">Transmembrane helix</keyword>
<evidence type="ECO:0000313" key="7">
    <source>
        <dbReference type="EMBL" id="NBC36584.1"/>
    </source>
</evidence>
<evidence type="ECO:0000256" key="5">
    <source>
        <dbReference type="SAM" id="Phobius"/>
    </source>
</evidence>
<keyword evidence="8" id="KW-1185">Reference proteome</keyword>
<dbReference type="PANTHER" id="PTHR33507">
    <property type="entry name" value="INNER MEMBRANE PROTEIN YBBJ"/>
    <property type="match status" value="1"/>
</dbReference>
<evidence type="ECO:0000256" key="1">
    <source>
        <dbReference type="ARBA" id="ARBA00004141"/>
    </source>
</evidence>
<organism evidence="7 8">
    <name type="scientific">Novosphingobium ovatum</name>
    <dbReference type="NCBI Taxonomy" id="1908523"/>
    <lineage>
        <taxon>Bacteria</taxon>
        <taxon>Pseudomonadati</taxon>
        <taxon>Pseudomonadota</taxon>
        <taxon>Alphaproteobacteria</taxon>
        <taxon>Sphingomonadales</taxon>
        <taxon>Sphingomonadaceae</taxon>
        <taxon>Novosphingobium</taxon>
    </lineage>
</organism>
<evidence type="ECO:0000313" key="8">
    <source>
        <dbReference type="Proteomes" id="UP000753724"/>
    </source>
</evidence>
<evidence type="ECO:0000256" key="3">
    <source>
        <dbReference type="ARBA" id="ARBA00022989"/>
    </source>
</evidence>
<evidence type="ECO:0000259" key="6">
    <source>
        <dbReference type="Pfam" id="PF01957"/>
    </source>
</evidence>
<reference evidence="8" key="1">
    <citation type="submission" date="2020-01" db="EMBL/GenBank/DDBJ databases">
        <title>Sphingomonas sp. strain CSW-10.</title>
        <authorList>
            <person name="Chen W.-M."/>
        </authorList>
    </citation>
    <scope>NUCLEOTIDE SEQUENCE [LARGE SCALE GENOMIC DNA]</scope>
    <source>
        <strain evidence="8">FSY-8</strain>
    </source>
</reference>
<dbReference type="PANTHER" id="PTHR33507:SF3">
    <property type="entry name" value="INNER MEMBRANE PROTEIN YBBJ"/>
    <property type="match status" value="1"/>
</dbReference>
<dbReference type="InterPro" id="IPR012340">
    <property type="entry name" value="NA-bd_OB-fold"/>
</dbReference>
<feature type="domain" description="NfeD-like C-terminal" evidence="6">
    <location>
        <begin position="91"/>
        <end position="145"/>
    </location>
</feature>
<protein>
    <submittedName>
        <fullName evidence="7">NfeD family protein</fullName>
    </submittedName>
</protein>
<evidence type="ECO:0000256" key="2">
    <source>
        <dbReference type="ARBA" id="ARBA00022692"/>
    </source>
</evidence>
<gene>
    <name evidence="7" type="ORF">GTZ99_08440</name>
</gene>
<keyword evidence="4 5" id="KW-0472">Membrane</keyword>
<accession>A0ABW9XDF8</accession>
<proteinExistence type="predicted"/>
<dbReference type="Pfam" id="PF01957">
    <property type="entry name" value="NfeD"/>
    <property type="match status" value="1"/>
</dbReference>
<comment type="subcellular location">
    <subcellularLocation>
        <location evidence="1">Membrane</location>
        <topology evidence="1">Multi-pass membrane protein</topology>
    </subcellularLocation>
</comment>
<feature type="transmembrane region" description="Helical" evidence="5">
    <location>
        <begin position="9"/>
        <end position="32"/>
    </location>
</feature>
<sequence>MPAGWDLHWAWAGLAMLLAVAEMVVPGVFLIWMAGAAGVVSLVVWGMPMLPIAAQVGLFAALSLGSVLVGRRYTLTHRADSEDPALNDRAARLVGEVVVVTEAITAGHGRVRLGDGEWLARGADAAQGTRLQVIGIHGTALMVAPLD</sequence>
<evidence type="ECO:0000256" key="4">
    <source>
        <dbReference type="ARBA" id="ARBA00023136"/>
    </source>
</evidence>
<dbReference type="InterPro" id="IPR052165">
    <property type="entry name" value="Membrane_assoc_protease"/>
</dbReference>
<comment type="caution">
    <text evidence="7">The sequence shown here is derived from an EMBL/GenBank/DDBJ whole genome shotgun (WGS) entry which is preliminary data.</text>
</comment>
<dbReference type="Gene3D" id="2.40.50.140">
    <property type="entry name" value="Nucleic acid-binding proteins"/>
    <property type="match status" value="1"/>
</dbReference>
<dbReference type="RefSeq" id="WP_161717863.1">
    <property type="nucleotide sequence ID" value="NZ_JAAAPO010000003.1"/>
</dbReference>
<dbReference type="Proteomes" id="UP000753724">
    <property type="component" value="Unassembled WGS sequence"/>
</dbReference>
<keyword evidence="2 5" id="KW-0812">Transmembrane</keyword>
<dbReference type="InterPro" id="IPR002810">
    <property type="entry name" value="NfeD-like_C"/>
</dbReference>